<dbReference type="SUPFAM" id="SSF75304">
    <property type="entry name" value="Amidase signature (AS) enzymes"/>
    <property type="match status" value="1"/>
</dbReference>
<reference evidence="3" key="1">
    <citation type="journal article" date="2019" name="Int. J. Syst. Evol. Microbiol.">
        <title>The Global Catalogue of Microorganisms (GCM) 10K type strain sequencing project: providing services to taxonomists for standard genome sequencing and annotation.</title>
        <authorList>
            <consortium name="The Broad Institute Genomics Platform"/>
            <consortium name="The Broad Institute Genome Sequencing Center for Infectious Disease"/>
            <person name="Wu L."/>
            <person name="Ma J."/>
        </authorList>
    </citation>
    <scope>NUCLEOTIDE SEQUENCE [LARGE SCALE GENOMIC DNA]</scope>
    <source>
        <strain evidence="3">CGMCC-1.15741</strain>
    </source>
</reference>
<keyword evidence="3" id="KW-1185">Reference proteome</keyword>
<evidence type="ECO:0000313" key="3">
    <source>
        <dbReference type="Proteomes" id="UP001596303"/>
    </source>
</evidence>
<sequence length="473" mass="51261">MEALEAGRITSLELLDAHIRRFKSVNRHLNAIIKTDIERARERANALDGKRADGNVLGPLHGLPMTIKDTLDVDNMPASAGAPQYASRSRPVPDADVVRRLKAAGAVIWGKTNVPYLASDWQSGNKLSGATNNPYDLTRTPGGSSGGAAASLASGMTPLEVGSDIGGSLRIPAHFTGVCSLKPTYGVISQYGHIPPAPEYRGEVDLNVVGPMARTVRDLKLLRSVIQHGATQGGRPNLHLHGVRLAVWPENEGWPLDREITDILRVASHELDSIGADMTMAMPDLDPDELIDVYLSLLIPVTAMEASNLEMMGIRTIRPVLKLLQSFSKNPFTARNWAIKASQTHVEWMQADGRRAALKGMMRAFFESYDALIMPVSPTPAFEHKPRGNVLSRKLDVNGEKVPYGTHLTWIALATACHLPVVTIPMGRTREGLPVGMQIIGAQGEDARILDIAEACESVFGGFRRPPSDLGLL</sequence>
<dbReference type="InterPro" id="IPR036928">
    <property type="entry name" value="AS_sf"/>
</dbReference>
<gene>
    <name evidence="2" type="ORF">ACFQDM_07750</name>
</gene>
<dbReference type="Gene3D" id="3.90.1300.10">
    <property type="entry name" value="Amidase signature (AS) domain"/>
    <property type="match status" value="1"/>
</dbReference>
<protein>
    <submittedName>
        <fullName evidence="2">Amidase family protein</fullName>
    </submittedName>
</protein>
<name>A0ABW1S8W1_9PROT</name>
<comment type="caution">
    <text evidence="2">The sequence shown here is derived from an EMBL/GenBank/DDBJ whole genome shotgun (WGS) entry which is preliminary data.</text>
</comment>
<dbReference type="InterPro" id="IPR023631">
    <property type="entry name" value="Amidase_dom"/>
</dbReference>
<dbReference type="Proteomes" id="UP001596303">
    <property type="component" value="Unassembled WGS sequence"/>
</dbReference>
<feature type="domain" description="Amidase" evidence="1">
    <location>
        <begin position="13"/>
        <end position="450"/>
    </location>
</feature>
<dbReference type="InterPro" id="IPR052739">
    <property type="entry name" value="FAAH2"/>
</dbReference>
<dbReference type="RefSeq" id="WP_377377647.1">
    <property type="nucleotide sequence ID" value="NZ_JBHSSW010000009.1"/>
</dbReference>
<dbReference type="EMBL" id="JBHSSW010000009">
    <property type="protein sequence ID" value="MFC6197966.1"/>
    <property type="molecule type" value="Genomic_DNA"/>
</dbReference>
<dbReference type="PANTHER" id="PTHR43372:SF4">
    <property type="entry name" value="FATTY-ACID AMIDE HYDROLASE 2"/>
    <property type="match status" value="1"/>
</dbReference>
<evidence type="ECO:0000313" key="2">
    <source>
        <dbReference type="EMBL" id="MFC6197966.1"/>
    </source>
</evidence>
<proteinExistence type="predicted"/>
<organism evidence="2 3">
    <name type="scientific">Ponticaulis profundi</name>
    <dbReference type="NCBI Taxonomy" id="2665222"/>
    <lineage>
        <taxon>Bacteria</taxon>
        <taxon>Pseudomonadati</taxon>
        <taxon>Pseudomonadota</taxon>
        <taxon>Alphaproteobacteria</taxon>
        <taxon>Hyphomonadales</taxon>
        <taxon>Hyphomonadaceae</taxon>
        <taxon>Ponticaulis</taxon>
    </lineage>
</organism>
<dbReference type="PANTHER" id="PTHR43372">
    <property type="entry name" value="FATTY-ACID AMIDE HYDROLASE"/>
    <property type="match status" value="1"/>
</dbReference>
<evidence type="ECO:0000259" key="1">
    <source>
        <dbReference type="Pfam" id="PF01425"/>
    </source>
</evidence>
<dbReference type="Pfam" id="PF01425">
    <property type="entry name" value="Amidase"/>
    <property type="match status" value="1"/>
</dbReference>
<accession>A0ABW1S8W1</accession>